<dbReference type="AlphaFoldDB" id="A0A2S6ISU3"/>
<sequence length="214" mass="22266">MEPTRTGSPVVTGVDPIHRTRWIPLWEQGPDGGPERQRSRRASAALVDGLVDALDTTPEVVLGFLAGTGRLSLTAAADGTVRAVEETPAELGFPLGPHGSPDAAGITAAGGRVTGAIPPDGVWEHTSQSLMQVTYYAAAIDLADGRGERFVRGAVVDGRALPGGTRPAARDRIAALDAALATLRRLPRSSAEARTRAAESFFGSHAGCHFDADL</sequence>
<accession>A0A2S6ISU3</accession>
<evidence type="ECO:0000313" key="2">
    <source>
        <dbReference type="Proteomes" id="UP000239485"/>
    </source>
</evidence>
<keyword evidence="2" id="KW-1185">Reference proteome</keyword>
<organism evidence="1 2">
    <name type="scientific">Kineococcus xinjiangensis</name>
    <dbReference type="NCBI Taxonomy" id="512762"/>
    <lineage>
        <taxon>Bacteria</taxon>
        <taxon>Bacillati</taxon>
        <taxon>Actinomycetota</taxon>
        <taxon>Actinomycetes</taxon>
        <taxon>Kineosporiales</taxon>
        <taxon>Kineosporiaceae</taxon>
        <taxon>Kineococcus</taxon>
    </lineage>
</organism>
<name>A0A2S6ISU3_9ACTN</name>
<evidence type="ECO:0000313" key="1">
    <source>
        <dbReference type="EMBL" id="PPK97317.1"/>
    </source>
</evidence>
<reference evidence="1 2" key="1">
    <citation type="submission" date="2018-02" db="EMBL/GenBank/DDBJ databases">
        <title>Genomic Encyclopedia of Archaeal and Bacterial Type Strains, Phase II (KMG-II): from individual species to whole genera.</title>
        <authorList>
            <person name="Goeker M."/>
        </authorList>
    </citation>
    <scope>NUCLEOTIDE SEQUENCE [LARGE SCALE GENOMIC DNA]</scope>
    <source>
        <strain evidence="1 2">DSM 22857</strain>
    </source>
</reference>
<dbReference type="RefSeq" id="WP_104432142.1">
    <property type="nucleotide sequence ID" value="NZ_PTJD01000004.1"/>
</dbReference>
<gene>
    <name evidence="1" type="ORF">CLV92_104137</name>
</gene>
<protein>
    <submittedName>
        <fullName evidence="1">Uncharacterized protein</fullName>
    </submittedName>
</protein>
<dbReference type="Proteomes" id="UP000239485">
    <property type="component" value="Unassembled WGS sequence"/>
</dbReference>
<dbReference type="EMBL" id="PTJD01000004">
    <property type="protein sequence ID" value="PPK97317.1"/>
    <property type="molecule type" value="Genomic_DNA"/>
</dbReference>
<dbReference type="OrthoDB" id="9180256at2"/>
<comment type="caution">
    <text evidence="1">The sequence shown here is derived from an EMBL/GenBank/DDBJ whole genome shotgun (WGS) entry which is preliminary data.</text>
</comment>
<proteinExistence type="predicted"/>